<protein>
    <recommendedName>
        <fullName evidence="3">Lipoprotein</fullName>
    </recommendedName>
</protein>
<comment type="caution">
    <text evidence="1">The sequence shown here is derived from an EMBL/GenBank/DDBJ whole genome shotgun (WGS) entry which is preliminary data.</text>
</comment>
<evidence type="ECO:0000313" key="1">
    <source>
        <dbReference type="EMBL" id="GAA4131433.1"/>
    </source>
</evidence>
<keyword evidence="2" id="KW-1185">Reference proteome</keyword>
<dbReference type="Proteomes" id="UP001501333">
    <property type="component" value="Unassembled WGS sequence"/>
</dbReference>
<accession>A0ABP7Y695</accession>
<dbReference type="PROSITE" id="PS51257">
    <property type="entry name" value="PROKAR_LIPOPROTEIN"/>
    <property type="match status" value="1"/>
</dbReference>
<proteinExistence type="predicted"/>
<organism evidence="1 2">
    <name type="scientific">Flavobacterium chungbukense</name>
    <dbReference type="NCBI Taxonomy" id="877464"/>
    <lineage>
        <taxon>Bacteria</taxon>
        <taxon>Pseudomonadati</taxon>
        <taxon>Bacteroidota</taxon>
        <taxon>Flavobacteriia</taxon>
        <taxon>Flavobacteriales</taxon>
        <taxon>Flavobacteriaceae</taxon>
        <taxon>Flavobacterium</taxon>
    </lineage>
</organism>
<evidence type="ECO:0000313" key="2">
    <source>
        <dbReference type="Proteomes" id="UP001501333"/>
    </source>
</evidence>
<name>A0ABP7Y695_9FLAO</name>
<reference evidence="2" key="1">
    <citation type="journal article" date="2019" name="Int. J. Syst. Evol. Microbiol.">
        <title>The Global Catalogue of Microorganisms (GCM) 10K type strain sequencing project: providing services to taxonomists for standard genome sequencing and annotation.</title>
        <authorList>
            <consortium name="The Broad Institute Genomics Platform"/>
            <consortium name="The Broad Institute Genome Sequencing Center for Infectious Disease"/>
            <person name="Wu L."/>
            <person name="Ma J."/>
        </authorList>
    </citation>
    <scope>NUCLEOTIDE SEQUENCE [LARGE SCALE GENOMIC DNA]</scope>
    <source>
        <strain evidence="2">JCM 17386</strain>
    </source>
</reference>
<dbReference type="EMBL" id="BAABAO010000007">
    <property type="protein sequence ID" value="GAA4131433.1"/>
    <property type="molecule type" value="Genomic_DNA"/>
</dbReference>
<evidence type="ECO:0008006" key="3">
    <source>
        <dbReference type="Google" id="ProtNLM"/>
    </source>
</evidence>
<dbReference type="RefSeq" id="WP_229354553.1">
    <property type="nucleotide sequence ID" value="NZ_BAABAO010000007.1"/>
</dbReference>
<gene>
    <name evidence="1" type="ORF">GCM10022250_23340</name>
</gene>
<sequence length="192" mass="22289">MKNVAVLILGVLICSCSSSQLEKQIINDFLDKEFLTDKHVSVLVEEAIPKIKALEYYEKAYSERNLYFGEIRFAPLGPPPYKWEIDSVEINLLKKKYKNDTLVYYWKTSDFKNPKFQIYPYQILRRPDCPKVGSNGIYLSKPLISLDEKYAFLFYRPFAVGFGGGDERAVLLKKINGKWEEQNSYTNSKSIN</sequence>